<reference evidence="2 3" key="1">
    <citation type="submission" date="2018-12" db="EMBL/GenBank/DDBJ databases">
        <authorList>
            <consortium name="Pathogen Informatics"/>
        </authorList>
    </citation>
    <scope>NUCLEOTIDE SEQUENCE [LARGE SCALE GENOMIC DNA]</scope>
    <source>
        <strain evidence="2 3">NCTC13098</strain>
    </source>
</reference>
<organism evidence="2 3">
    <name type="scientific">Raoultella terrigena</name>
    <name type="common">Klebsiella terrigena</name>
    <dbReference type="NCBI Taxonomy" id="577"/>
    <lineage>
        <taxon>Bacteria</taxon>
        <taxon>Pseudomonadati</taxon>
        <taxon>Pseudomonadota</taxon>
        <taxon>Gammaproteobacteria</taxon>
        <taxon>Enterobacterales</taxon>
        <taxon>Enterobacteriaceae</taxon>
        <taxon>Klebsiella/Raoultella group</taxon>
        <taxon>Raoultella</taxon>
    </lineage>
</organism>
<accession>A0A3P8M193</accession>
<dbReference type="Proteomes" id="UP000274346">
    <property type="component" value="Chromosome"/>
</dbReference>
<sequence>MLKPGAVPAELILERLCKENLFQFSDSLVAEKVLCRLFAFAFVAVGHAGIQVSLVSGLAVAVNARKALHLPGQKIGDLEIVRRQAGFCIKLDQPGLQGAFDPVQRCRFLPVVALFPALHRGAFGLQHVGNLRHGEPLPVQQGRLASRVV</sequence>
<keyword evidence="1" id="KW-1133">Transmembrane helix</keyword>
<protein>
    <submittedName>
        <fullName evidence="2">Uncharacterized protein</fullName>
    </submittedName>
</protein>
<name>A0A3P8M193_RAOTE</name>
<dbReference type="KEGG" id="rtg:NCTC13098_02259"/>
<evidence type="ECO:0000313" key="3">
    <source>
        <dbReference type="Proteomes" id="UP000274346"/>
    </source>
</evidence>
<dbReference type="AlphaFoldDB" id="A0A3P8M193"/>
<keyword evidence="1" id="KW-0812">Transmembrane</keyword>
<evidence type="ECO:0000313" key="2">
    <source>
        <dbReference type="EMBL" id="VDR25926.1"/>
    </source>
</evidence>
<dbReference type="EMBL" id="LR131271">
    <property type="protein sequence ID" value="VDR25926.1"/>
    <property type="molecule type" value="Genomic_DNA"/>
</dbReference>
<keyword evidence="1" id="KW-0472">Membrane</keyword>
<proteinExistence type="predicted"/>
<gene>
    <name evidence="2" type="ORF">NCTC13098_02259</name>
</gene>
<feature type="transmembrane region" description="Helical" evidence="1">
    <location>
        <begin position="37"/>
        <end position="64"/>
    </location>
</feature>
<evidence type="ECO:0000256" key="1">
    <source>
        <dbReference type="SAM" id="Phobius"/>
    </source>
</evidence>